<name>A0A839VB15_9GAMM</name>
<organism evidence="3 4">
    <name type="scientific">Halomonas cerina</name>
    <dbReference type="NCBI Taxonomy" id="447424"/>
    <lineage>
        <taxon>Bacteria</taxon>
        <taxon>Pseudomonadati</taxon>
        <taxon>Pseudomonadota</taxon>
        <taxon>Gammaproteobacteria</taxon>
        <taxon>Oceanospirillales</taxon>
        <taxon>Halomonadaceae</taxon>
        <taxon>Halomonas</taxon>
    </lineage>
</organism>
<gene>
    <name evidence="3" type="ORF">FHR94_003619</name>
</gene>
<dbReference type="Gene3D" id="3.30.360.10">
    <property type="entry name" value="Dihydrodipicolinate Reductase, domain 2"/>
    <property type="match status" value="1"/>
</dbReference>
<dbReference type="EMBL" id="JACHXP010000026">
    <property type="protein sequence ID" value="MBB3192331.1"/>
    <property type="molecule type" value="Genomic_DNA"/>
</dbReference>
<dbReference type="RefSeq" id="WP_221188535.1">
    <property type="nucleotide sequence ID" value="NZ_JACHXP010000026.1"/>
</dbReference>
<protein>
    <submittedName>
        <fullName evidence="3">2-hydroxy-4-carboxymuconate semialdehyde hemiacetal dehydrogenase</fullName>
        <ecNumber evidence="3">1.1.1.312</ecNumber>
    </submittedName>
</protein>
<dbReference type="EC" id="1.1.1.312" evidence="3"/>
<dbReference type="GO" id="GO:0050606">
    <property type="term" value="F:4-carboxy-2-hydroxymuconate semialdehyde hemiacetal dehydrogenase activity"/>
    <property type="evidence" value="ECO:0007669"/>
    <property type="project" value="UniProtKB-EC"/>
</dbReference>
<dbReference type="PANTHER" id="PTHR43249:SF1">
    <property type="entry name" value="D-GLUCOSIDE 3-DEHYDROGENASE"/>
    <property type="match status" value="1"/>
</dbReference>
<dbReference type="GO" id="GO:0000166">
    <property type="term" value="F:nucleotide binding"/>
    <property type="evidence" value="ECO:0007669"/>
    <property type="project" value="InterPro"/>
</dbReference>
<comment type="caution">
    <text evidence="3">The sequence shown here is derived from an EMBL/GenBank/DDBJ whole genome shotgun (WGS) entry which is preliminary data.</text>
</comment>
<sequence length="316" mass="34673">MMIKQPVQLLLVGEGGIAGVHMQALEPIPGVAVRGLVGGVEADARAFAAEWGIPEVVASLEEALGRDDLDAVILATPSPQHAEQAEVVIGAGKHLLCEIPMALSLADAEWITARAEASGLVCMVAHTRRFNAPHRELRRRLQVGEFHLQHLVSETYFFRRENLNMQGQPRRWVDNLLWHHACHSVDLLAWLLDDFDLEVWGSRGPDHPELGIPMDMSIGLRSRGGVLATLALSFNNRGPFGGFYRYIGEEDTFHAFRDALKDHEGQAVALTGNGFATQDQEFIAAILEGREPEASFTSCLPSMRLLDRLECAMGGA</sequence>
<evidence type="ECO:0000313" key="3">
    <source>
        <dbReference type="EMBL" id="MBB3192331.1"/>
    </source>
</evidence>
<feature type="domain" description="Gfo/Idh/MocA-like oxidoreductase N-terminal" evidence="1">
    <location>
        <begin position="9"/>
        <end position="126"/>
    </location>
</feature>
<dbReference type="InterPro" id="IPR052515">
    <property type="entry name" value="Gfo/Idh/MocA_Oxidoreductase"/>
</dbReference>
<dbReference type="Pfam" id="PF19858">
    <property type="entry name" value="OxRdtase_C"/>
    <property type="match status" value="1"/>
</dbReference>
<dbReference type="Gene3D" id="3.40.50.720">
    <property type="entry name" value="NAD(P)-binding Rossmann-like Domain"/>
    <property type="match status" value="1"/>
</dbReference>
<accession>A0A839VB15</accession>
<feature type="domain" description="4-carboxy-2-hydroxymuconate-6-semialdehyde dehydrogenase-like C-terminal" evidence="2">
    <location>
        <begin position="134"/>
        <end position="271"/>
    </location>
</feature>
<dbReference type="SUPFAM" id="SSF55347">
    <property type="entry name" value="Glyceraldehyde-3-phosphate dehydrogenase-like, C-terminal domain"/>
    <property type="match status" value="1"/>
</dbReference>
<keyword evidence="4" id="KW-1185">Reference proteome</keyword>
<dbReference type="InterPro" id="IPR045560">
    <property type="entry name" value="LigC_C"/>
</dbReference>
<dbReference type="PANTHER" id="PTHR43249">
    <property type="entry name" value="UDP-N-ACETYL-2-AMINO-2-DEOXY-D-GLUCURONATE OXIDASE"/>
    <property type="match status" value="1"/>
</dbReference>
<proteinExistence type="predicted"/>
<evidence type="ECO:0000259" key="1">
    <source>
        <dbReference type="Pfam" id="PF01408"/>
    </source>
</evidence>
<dbReference type="Pfam" id="PF01408">
    <property type="entry name" value="GFO_IDH_MocA"/>
    <property type="match status" value="1"/>
</dbReference>
<dbReference type="SUPFAM" id="SSF51735">
    <property type="entry name" value="NAD(P)-binding Rossmann-fold domains"/>
    <property type="match status" value="1"/>
</dbReference>
<evidence type="ECO:0000313" key="4">
    <source>
        <dbReference type="Proteomes" id="UP000547614"/>
    </source>
</evidence>
<keyword evidence="3" id="KW-0560">Oxidoreductase</keyword>
<dbReference type="InterPro" id="IPR036291">
    <property type="entry name" value="NAD(P)-bd_dom_sf"/>
</dbReference>
<dbReference type="Proteomes" id="UP000547614">
    <property type="component" value="Unassembled WGS sequence"/>
</dbReference>
<dbReference type="InterPro" id="IPR000683">
    <property type="entry name" value="Gfo/Idh/MocA-like_OxRdtase_N"/>
</dbReference>
<reference evidence="3 4" key="1">
    <citation type="submission" date="2020-08" db="EMBL/GenBank/DDBJ databases">
        <title>Genomic Encyclopedia of Type Strains, Phase III (KMG-III): the genomes of soil and plant-associated and newly described type strains.</title>
        <authorList>
            <person name="Whitman W."/>
        </authorList>
    </citation>
    <scope>NUCLEOTIDE SEQUENCE [LARGE SCALE GENOMIC DNA]</scope>
    <source>
        <strain evidence="3 4">CECT 7282</strain>
    </source>
</reference>
<dbReference type="AlphaFoldDB" id="A0A839VB15"/>
<evidence type="ECO:0000259" key="2">
    <source>
        <dbReference type="Pfam" id="PF19858"/>
    </source>
</evidence>